<proteinExistence type="predicted"/>
<gene>
    <name evidence="1" type="ORF">Csa_5G182020</name>
</gene>
<reference evidence="1 2" key="3">
    <citation type="journal article" date="2010" name="BMC Genomics">
        <title>Transcriptome sequencing and comparative analysis of cucumber flowers with different sex types.</title>
        <authorList>
            <person name="Guo S."/>
            <person name="Zheng Y."/>
            <person name="Joung J.G."/>
            <person name="Liu S."/>
            <person name="Zhang Z."/>
            <person name="Crasta O.R."/>
            <person name="Sobral B.W."/>
            <person name="Xu Y."/>
            <person name="Huang S."/>
            <person name="Fei Z."/>
        </authorList>
    </citation>
    <scope>NUCLEOTIDE SEQUENCE [LARGE SCALE GENOMIC DNA]</scope>
    <source>
        <strain evidence="2">cv. 9930</strain>
    </source>
</reference>
<evidence type="ECO:0000313" key="1">
    <source>
        <dbReference type="EMBL" id="KGN50546.1"/>
    </source>
</evidence>
<accession>A0A0A0KS74</accession>
<keyword evidence="2" id="KW-1185">Reference proteome</keyword>
<dbReference type="Proteomes" id="UP000029981">
    <property type="component" value="Chromosome 5"/>
</dbReference>
<evidence type="ECO:0000313" key="2">
    <source>
        <dbReference type="Proteomes" id="UP000029981"/>
    </source>
</evidence>
<reference evidence="1 2" key="4">
    <citation type="journal article" date="2011" name="BMC Genomics">
        <title>RNA-Seq improves annotation of protein-coding genes in the cucumber genome.</title>
        <authorList>
            <person name="Li Z."/>
            <person name="Zhang Z."/>
            <person name="Yan P."/>
            <person name="Huang S."/>
            <person name="Fei Z."/>
            <person name="Lin K."/>
        </authorList>
    </citation>
    <scope>NUCLEOTIDE SEQUENCE [LARGE SCALE GENOMIC DNA]</scope>
    <source>
        <strain evidence="2">cv. 9930</strain>
    </source>
</reference>
<organism evidence="1 2">
    <name type="scientific">Cucumis sativus</name>
    <name type="common">Cucumber</name>
    <dbReference type="NCBI Taxonomy" id="3659"/>
    <lineage>
        <taxon>Eukaryota</taxon>
        <taxon>Viridiplantae</taxon>
        <taxon>Streptophyta</taxon>
        <taxon>Embryophyta</taxon>
        <taxon>Tracheophyta</taxon>
        <taxon>Spermatophyta</taxon>
        <taxon>Magnoliopsida</taxon>
        <taxon>eudicotyledons</taxon>
        <taxon>Gunneridae</taxon>
        <taxon>Pentapetalae</taxon>
        <taxon>rosids</taxon>
        <taxon>fabids</taxon>
        <taxon>Cucurbitales</taxon>
        <taxon>Cucurbitaceae</taxon>
        <taxon>Benincaseae</taxon>
        <taxon>Cucumis</taxon>
    </lineage>
</organism>
<sequence>MTRKSGGGVAKRKKGPVLQDPTVHIQSHLLLPFRLLRFLLYMLLSFPPFLSLPQSINPPIPLHYIAKRLRKWQILRTFSHSYVIMEREWLRLGLLEMMLQELCFLVL</sequence>
<reference evidence="1 2" key="1">
    <citation type="journal article" date="2009" name="Nat. Genet.">
        <title>The genome of the cucumber, Cucumis sativus L.</title>
        <authorList>
            <person name="Huang S."/>
            <person name="Li R."/>
            <person name="Zhang Z."/>
            <person name="Li L."/>
            <person name="Gu X."/>
            <person name="Fan W."/>
            <person name="Lucas W.J."/>
            <person name="Wang X."/>
            <person name="Xie B."/>
            <person name="Ni P."/>
            <person name="Ren Y."/>
            <person name="Zhu H."/>
            <person name="Li J."/>
            <person name="Lin K."/>
            <person name="Jin W."/>
            <person name="Fei Z."/>
            <person name="Li G."/>
            <person name="Staub J."/>
            <person name="Kilian A."/>
            <person name="van der Vossen E.A."/>
            <person name="Wu Y."/>
            <person name="Guo J."/>
            <person name="He J."/>
            <person name="Jia Z."/>
            <person name="Ren Y."/>
            <person name="Tian G."/>
            <person name="Lu Y."/>
            <person name="Ruan J."/>
            <person name="Qian W."/>
            <person name="Wang M."/>
            <person name="Huang Q."/>
            <person name="Li B."/>
            <person name="Xuan Z."/>
            <person name="Cao J."/>
            <person name="Asan"/>
            <person name="Wu Z."/>
            <person name="Zhang J."/>
            <person name="Cai Q."/>
            <person name="Bai Y."/>
            <person name="Zhao B."/>
            <person name="Han Y."/>
            <person name="Li Y."/>
            <person name="Li X."/>
            <person name="Wang S."/>
            <person name="Shi Q."/>
            <person name="Liu S."/>
            <person name="Cho W.K."/>
            <person name="Kim J.Y."/>
            <person name="Xu Y."/>
            <person name="Heller-Uszynska K."/>
            <person name="Miao H."/>
            <person name="Cheng Z."/>
            <person name="Zhang S."/>
            <person name="Wu J."/>
            <person name="Yang Y."/>
            <person name="Kang H."/>
            <person name="Li M."/>
            <person name="Liang H."/>
            <person name="Ren X."/>
            <person name="Shi Z."/>
            <person name="Wen M."/>
            <person name="Jian M."/>
            <person name="Yang H."/>
            <person name="Zhang G."/>
            <person name="Yang Z."/>
            <person name="Chen R."/>
            <person name="Liu S."/>
            <person name="Li J."/>
            <person name="Ma L."/>
            <person name="Liu H."/>
            <person name="Zhou Y."/>
            <person name="Zhao J."/>
            <person name="Fang X."/>
            <person name="Li G."/>
            <person name="Fang L."/>
            <person name="Li Y."/>
            <person name="Liu D."/>
            <person name="Zheng H."/>
            <person name="Zhang Y."/>
            <person name="Qin N."/>
            <person name="Li Z."/>
            <person name="Yang G."/>
            <person name="Yang S."/>
            <person name="Bolund L."/>
            <person name="Kristiansen K."/>
            <person name="Zheng H."/>
            <person name="Li S."/>
            <person name="Zhang X."/>
            <person name="Yang H."/>
            <person name="Wang J."/>
            <person name="Sun R."/>
            <person name="Zhang B."/>
            <person name="Jiang S."/>
            <person name="Wang J."/>
            <person name="Du Y."/>
            <person name="Li S."/>
        </authorList>
    </citation>
    <scope>NUCLEOTIDE SEQUENCE [LARGE SCALE GENOMIC DNA]</scope>
    <source>
        <strain evidence="2">cv. 9930</strain>
    </source>
</reference>
<dbReference type="Gramene" id="KGN50546">
    <property type="protein sequence ID" value="KGN50546"/>
    <property type="gene ID" value="Csa_5G182020"/>
</dbReference>
<dbReference type="AlphaFoldDB" id="A0A0A0KS74"/>
<dbReference type="EMBL" id="CM002926">
    <property type="protein sequence ID" value="KGN50546.1"/>
    <property type="molecule type" value="Genomic_DNA"/>
</dbReference>
<name>A0A0A0KS74_CUCSA</name>
<protein>
    <submittedName>
        <fullName evidence="1">Uncharacterized protein</fullName>
    </submittedName>
</protein>
<reference evidence="1 2" key="2">
    <citation type="journal article" date="2009" name="PLoS ONE">
        <title>An integrated genetic and cytogenetic map of the cucumber genome.</title>
        <authorList>
            <person name="Ren Y."/>
            <person name="Zhang Z."/>
            <person name="Liu J."/>
            <person name="Staub J.E."/>
            <person name="Han Y."/>
            <person name="Cheng Z."/>
            <person name="Li X."/>
            <person name="Lu J."/>
            <person name="Miao H."/>
            <person name="Kang H."/>
            <person name="Xie B."/>
            <person name="Gu X."/>
            <person name="Wang X."/>
            <person name="Du Y."/>
            <person name="Jin W."/>
            <person name="Huang S."/>
        </authorList>
    </citation>
    <scope>NUCLEOTIDE SEQUENCE [LARGE SCALE GENOMIC DNA]</scope>
    <source>
        <strain evidence="2">cv. 9930</strain>
    </source>
</reference>